<sequence length="96" mass="10911">MLTLAGEASGPGEGTRLGWAGGRSPRLVMIRGRAQRVPAVILRVLSVPRFEYHTRHDPIPTCCTTTDLLKIRTQIVFELRRCWPAGRRARERCERE</sequence>
<reference evidence="2" key="1">
    <citation type="submission" date="2021-01" db="UniProtKB">
        <authorList>
            <consortium name="EnsemblPlants"/>
        </authorList>
    </citation>
    <scope>IDENTIFICATION</scope>
</reference>
<name>A0A7N0VLY6_KALFE</name>
<evidence type="ECO:0000313" key="2">
    <source>
        <dbReference type="EnsemblPlants" id="Kaladp1042s0001.1.v1.1.CDS.1"/>
    </source>
</evidence>
<feature type="region of interest" description="Disordered" evidence="1">
    <location>
        <begin position="1"/>
        <end position="21"/>
    </location>
</feature>
<organism evidence="2 3">
    <name type="scientific">Kalanchoe fedtschenkoi</name>
    <name type="common">Lavender scallops</name>
    <name type="synonym">South American air plant</name>
    <dbReference type="NCBI Taxonomy" id="63787"/>
    <lineage>
        <taxon>Eukaryota</taxon>
        <taxon>Viridiplantae</taxon>
        <taxon>Streptophyta</taxon>
        <taxon>Embryophyta</taxon>
        <taxon>Tracheophyta</taxon>
        <taxon>Spermatophyta</taxon>
        <taxon>Magnoliopsida</taxon>
        <taxon>eudicotyledons</taxon>
        <taxon>Gunneridae</taxon>
        <taxon>Pentapetalae</taxon>
        <taxon>Saxifragales</taxon>
        <taxon>Crassulaceae</taxon>
        <taxon>Kalanchoe</taxon>
    </lineage>
</organism>
<feature type="compositionally biased region" description="Gly residues" evidence="1">
    <location>
        <begin position="9"/>
        <end position="21"/>
    </location>
</feature>
<dbReference type="EnsemblPlants" id="Kaladp1042s0001.1.v1.1">
    <property type="protein sequence ID" value="Kaladp1042s0001.1.v1.1.CDS.1"/>
    <property type="gene ID" value="Kaladp1042s0001.v1.1"/>
</dbReference>
<dbReference type="AlphaFoldDB" id="A0A7N0VLY6"/>
<accession>A0A7N0VLY6</accession>
<evidence type="ECO:0000256" key="1">
    <source>
        <dbReference type="SAM" id="MobiDB-lite"/>
    </source>
</evidence>
<evidence type="ECO:0000313" key="3">
    <source>
        <dbReference type="Proteomes" id="UP000594263"/>
    </source>
</evidence>
<protein>
    <submittedName>
        <fullName evidence="2">Uncharacterized protein</fullName>
    </submittedName>
</protein>
<keyword evidence="3" id="KW-1185">Reference proteome</keyword>
<proteinExistence type="predicted"/>
<dbReference type="Gramene" id="Kaladp1042s0001.1.v1.1">
    <property type="protein sequence ID" value="Kaladp1042s0001.1.v1.1.CDS.1"/>
    <property type="gene ID" value="Kaladp1042s0001.v1.1"/>
</dbReference>
<dbReference type="Proteomes" id="UP000594263">
    <property type="component" value="Unplaced"/>
</dbReference>